<evidence type="ECO:0000313" key="12">
    <source>
        <dbReference type="EMBL" id="CAD7655591.1"/>
    </source>
</evidence>
<feature type="domain" description="Nuclear receptor" evidence="11">
    <location>
        <begin position="7"/>
        <end position="82"/>
    </location>
</feature>
<dbReference type="AlphaFoldDB" id="A0A7R9M8V7"/>
<dbReference type="Gene3D" id="3.30.50.10">
    <property type="entry name" value="Erythroid Transcription Factor GATA-1, subunit A"/>
    <property type="match status" value="2"/>
</dbReference>
<evidence type="ECO:0000256" key="9">
    <source>
        <dbReference type="ARBA" id="ARBA00023242"/>
    </source>
</evidence>
<name>A0A7R9M8V7_9ACAR</name>
<evidence type="ECO:0000256" key="5">
    <source>
        <dbReference type="ARBA" id="ARBA00023015"/>
    </source>
</evidence>
<evidence type="ECO:0000256" key="8">
    <source>
        <dbReference type="ARBA" id="ARBA00023170"/>
    </source>
</evidence>
<dbReference type="InterPro" id="IPR001628">
    <property type="entry name" value="Znf_hrmn_rcpt"/>
</dbReference>
<keyword evidence="6" id="KW-0238">DNA-binding</keyword>
<comment type="similarity">
    <text evidence="1">Belongs to the nuclear hormone receptor family.</text>
</comment>
<dbReference type="InterPro" id="IPR050234">
    <property type="entry name" value="Nuclear_hormone_rcpt_NR1"/>
</dbReference>
<dbReference type="Gene3D" id="1.10.565.10">
    <property type="entry name" value="Retinoid X Receptor"/>
    <property type="match status" value="2"/>
</dbReference>
<feature type="compositionally biased region" description="Polar residues" evidence="10">
    <location>
        <begin position="102"/>
        <end position="117"/>
    </location>
</feature>
<organism evidence="12">
    <name type="scientific">Oppiella nova</name>
    <dbReference type="NCBI Taxonomy" id="334625"/>
    <lineage>
        <taxon>Eukaryota</taxon>
        <taxon>Metazoa</taxon>
        <taxon>Ecdysozoa</taxon>
        <taxon>Arthropoda</taxon>
        <taxon>Chelicerata</taxon>
        <taxon>Arachnida</taxon>
        <taxon>Acari</taxon>
        <taxon>Acariformes</taxon>
        <taxon>Sarcoptiformes</taxon>
        <taxon>Oribatida</taxon>
        <taxon>Brachypylina</taxon>
        <taxon>Oppioidea</taxon>
        <taxon>Oppiidae</taxon>
        <taxon>Oppiella</taxon>
    </lineage>
</organism>
<dbReference type="SUPFAM" id="SSF48508">
    <property type="entry name" value="Nuclear receptor ligand-binding domain"/>
    <property type="match status" value="1"/>
</dbReference>
<dbReference type="EMBL" id="OC924559">
    <property type="protein sequence ID" value="CAD7655591.1"/>
    <property type="molecule type" value="Genomic_DNA"/>
</dbReference>
<evidence type="ECO:0000256" key="1">
    <source>
        <dbReference type="ARBA" id="ARBA00005993"/>
    </source>
</evidence>
<dbReference type="PROSITE" id="PS51030">
    <property type="entry name" value="NUCLEAR_REC_DBD_2"/>
    <property type="match status" value="2"/>
</dbReference>
<feature type="region of interest" description="Disordered" evidence="10">
    <location>
        <begin position="92"/>
        <end position="117"/>
    </location>
</feature>
<dbReference type="SMART" id="SM00399">
    <property type="entry name" value="ZnF_C4"/>
    <property type="match status" value="2"/>
</dbReference>
<dbReference type="EMBL" id="CAJPVJ010009734">
    <property type="protein sequence ID" value="CAG2172778.1"/>
    <property type="molecule type" value="Genomic_DNA"/>
</dbReference>
<dbReference type="GO" id="GO:0045944">
    <property type="term" value="P:positive regulation of transcription by RNA polymerase II"/>
    <property type="evidence" value="ECO:0007669"/>
    <property type="project" value="TreeGrafter"/>
</dbReference>
<dbReference type="GO" id="GO:0000122">
    <property type="term" value="P:negative regulation of transcription by RNA polymerase II"/>
    <property type="evidence" value="ECO:0007669"/>
    <property type="project" value="TreeGrafter"/>
</dbReference>
<evidence type="ECO:0000256" key="2">
    <source>
        <dbReference type="ARBA" id="ARBA00022723"/>
    </source>
</evidence>
<dbReference type="Proteomes" id="UP000728032">
    <property type="component" value="Unassembled WGS sequence"/>
</dbReference>
<dbReference type="FunFam" id="3.30.50.10:FF:000030">
    <property type="entry name" value="Nuclear Hormone Receptor family"/>
    <property type="match status" value="1"/>
</dbReference>
<dbReference type="InterPro" id="IPR001723">
    <property type="entry name" value="Nuclear_hrmn_rcpt"/>
</dbReference>
<sequence>MSDRIDVKLCAVCGDEAIGKHFGALACKSCKPFFRRNALKNKVFKCKTNDNCVINRTTRKSCRKCRLNKCLSVGMKKESIRNEEQKYSRRLLVEENRKKRQNNSINTDSNDSKTSSEIYKSYDNSDEEIDSQDTRNCVKLSFIDKVFNDFRRDSNASHSSEQIVCKSNKNKDFLNELFEDNSVSEELVESEIQEIVSYIEDNNEITGQMNTNVEYKERALDVCHRIERPFIDSFQEVQHMKLLELSSVTKMFTTPLSLGPVFKITNIDVFNGVYNEFCDKEIRNVITLSKNLSTFQNICENDKIALVKYGCIDIICLRSLSFYNKSNEYWNIFLLMAIVLYNPDRQYLQQKDVIKFQQNLYLYLLQRYLSLKYVTEWEAQTKFGRLLLALGDIYQLGKCQLNIVYQEDPKIFGPLVYKCYFDEKCKLDSVTRKFCRRCRLRKCFEIGMKQEWILNDEEKQVRRKKIEEKRSKKRKNSVQSSSSETKSTS</sequence>
<dbReference type="PRINTS" id="PR00047">
    <property type="entry name" value="STROIDFINGER"/>
</dbReference>
<dbReference type="InterPro" id="IPR013088">
    <property type="entry name" value="Znf_NHR/GATA"/>
</dbReference>
<feature type="domain" description="Nuclear receptor" evidence="11">
    <location>
        <begin position="417"/>
        <end position="455"/>
    </location>
</feature>
<evidence type="ECO:0000256" key="7">
    <source>
        <dbReference type="ARBA" id="ARBA00023163"/>
    </source>
</evidence>
<keyword evidence="5" id="KW-0805">Transcription regulation</keyword>
<dbReference type="Pfam" id="PF00105">
    <property type="entry name" value="zf-C4"/>
    <property type="match status" value="2"/>
</dbReference>
<keyword evidence="3" id="KW-0863">Zinc-finger</keyword>
<protein>
    <recommendedName>
        <fullName evidence="11">Nuclear receptor domain-containing protein</fullName>
    </recommendedName>
</protein>
<evidence type="ECO:0000256" key="10">
    <source>
        <dbReference type="SAM" id="MobiDB-lite"/>
    </source>
</evidence>
<keyword evidence="8" id="KW-0675">Receptor</keyword>
<evidence type="ECO:0000313" key="13">
    <source>
        <dbReference type="Proteomes" id="UP000728032"/>
    </source>
</evidence>
<proteinExistence type="inferred from homology"/>
<dbReference type="GO" id="GO:0000978">
    <property type="term" value="F:RNA polymerase II cis-regulatory region sequence-specific DNA binding"/>
    <property type="evidence" value="ECO:0007669"/>
    <property type="project" value="TreeGrafter"/>
</dbReference>
<dbReference type="GO" id="GO:0030154">
    <property type="term" value="P:cell differentiation"/>
    <property type="evidence" value="ECO:0007669"/>
    <property type="project" value="TreeGrafter"/>
</dbReference>
<feature type="non-terminal residue" evidence="12">
    <location>
        <position position="1"/>
    </location>
</feature>
<keyword evidence="4" id="KW-0862">Zinc</keyword>
<dbReference type="OrthoDB" id="6159439at2759"/>
<dbReference type="PROSITE" id="PS00031">
    <property type="entry name" value="NUCLEAR_REC_DBD_1"/>
    <property type="match status" value="1"/>
</dbReference>
<dbReference type="InterPro" id="IPR035500">
    <property type="entry name" value="NHR-like_dom_sf"/>
</dbReference>
<keyword evidence="9" id="KW-0539">Nucleus</keyword>
<feature type="compositionally biased region" description="Low complexity" evidence="10">
    <location>
        <begin position="477"/>
        <end position="489"/>
    </location>
</feature>
<evidence type="ECO:0000256" key="6">
    <source>
        <dbReference type="ARBA" id="ARBA00023125"/>
    </source>
</evidence>
<dbReference type="PRINTS" id="PR00398">
    <property type="entry name" value="STRDHORMONER"/>
</dbReference>
<keyword evidence="13" id="KW-1185">Reference proteome</keyword>
<dbReference type="GO" id="GO:0008270">
    <property type="term" value="F:zinc ion binding"/>
    <property type="evidence" value="ECO:0007669"/>
    <property type="project" value="UniProtKB-KW"/>
</dbReference>
<evidence type="ECO:0000259" key="11">
    <source>
        <dbReference type="PROSITE" id="PS51030"/>
    </source>
</evidence>
<keyword evidence="7" id="KW-0804">Transcription</keyword>
<reference evidence="12" key="1">
    <citation type="submission" date="2020-11" db="EMBL/GenBank/DDBJ databases">
        <authorList>
            <person name="Tran Van P."/>
        </authorList>
    </citation>
    <scope>NUCLEOTIDE SEQUENCE</scope>
</reference>
<dbReference type="GO" id="GO:0004879">
    <property type="term" value="F:nuclear receptor activity"/>
    <property type="evidence" value="ECO:0007669"/>
    <property type="project" value="TreeGrafter"/>
</dbReference>
<keyword evidence="2" id="KW-0479">Metal-binding</keyword>
<accession>A0A7R9M8V7</accession>
<dbReference type="PANTHER" id="PTHR24082:SF283">
    <property type="entry name" value="NUCLEAR HORMONE RECEPTOR HR96"/>
    <property type="match status" value="1"/>
</dbReference>
<dbReference type="SUPFAM" id="SSF57716">
    <property type="entry name" value="Glucocorticoid receptor-like (DNA-binding domain)"/>
    <property type="match status" value="2"/>
</dbReference>
<feature type="region of interest" description="Disordered" evidence="10">
    <location>
        <begin position="465"/>
        <end position="489"/>
    </location>
</feature>
<gene>
    <name evidence="12" type="ORF">ONB1V03_LOCUS12234</name>
</gene>
<dbReference type="PANTHER" id="PTHR24082">
    <property type="entry name" value="NUCLEAR HORMONE RECEPTOR"/>
    <property type="match status" value="1"/>
</dbReference>
<evidence type="ECO:0000256" key="3">
    <source>
        <dbReference type="ARBA" id="ARBA00022771"/>
    </source>
</evidence>
<evidence type="ECO:0000256" key="4">
    <source>
        <dbReference type="ARBA" id="ARBA00022833"/>
    </source>
</evidence>